<comment type="caution">
    <text evidence="3">The sequence shown here is derived from an EMBL/GenBank/DDBJ whole genome shotgun (WGS) entry which is preliminary data.</text>
</comment>
<feature type="transmembrane region" description="Helical" evidence="2">
    <location>
        <begin position="43"/>
        <end position="61"/>
    </location>
</feature>
<dbReference type="Pfam" id="PF14030">
    <property type="entry name" value="DUF4245"/>
    <property type="match status" value="1"/>
</dbReference>
<keyword evidence="2" id="KW-0812">Transmembrane</keyword>
<keyword evidence="2" id="KW-1133">Transmembrane helix</keyword>
<name>A0A9W6H6E1_9MICO</name>
<evidence type="ECO:0008006" key="5">
    <source>
        <dbReference type="Google" id="ProtNLM"/>
    </source>
</evidence>
<feature type="compositionally biased region" description="Basic and acidic residues" evidence="1">
    <location>
        <begin position="15"/>
        <end position="29"/>
    </location>
</feature>
<reference evidence="3" key="1">
    <citation type="journal article" date="2014" name="Int. J. Syst. Evol. Microbiol.">
        <title>Complete genome sequence of Corynebacterium casei LMG S-19264T (=DSM 44701T), isolated from a smear-ripened cheese.</title>
        <authorList>
            <consortium name="US DOE Joint Genome Institute (JGI-PGF)"/>
            <person name="Walter F."/>
            <person name="Albersmeier A."/>
            <person name="Kalinowski J."/>
            <person name="Ruckert C."/>
        </authorList>
    </citation>
    <scope>NUCLEOTIDE SEQUENCE</scope>
    <source>
        <strain evidence="3">VKM Ac-1401</strain>
    </source>
</reference>
<sequence>MTPRTKPPAVVAELGRPETPEETAARKAENSANHRNRQTVNNLVFSLLATVGLVIIIVLAVPRGTPVDVSAPVPYQSIAAEAQGSEPDRLLVPDLPSPWKSNNAELRTKTPDNVDSWYIGLLTPKKQFIGITQGFDANDTWVASQVNKTMIKGTTTIDGVTWDVYDNRDSGNDNGNVDFAYVTHAGKSSIIVFGSAENDEFHTVASALAPQIRQLGGS</sequence>
<reference evidence="3" key="2">
    <citation type="submission" date="2023-01" db="EMBL/GenBank/DDBJ databases">
        <authorList>
            <person name="Sun Q."/>
            <person name="Evtushenko L."/>
        </authorList>
    </citation>
    <scope>NUCLEOTIDE SEQUENCE</scope>
    <source>
        <strain evidence="3">VKM Ac-1401</strain>
    </source>
</reference>
<dbReference type="InterPro" id="IPR025339">
    <property type="entry name" value="DUF4245"/>
</dbReference>
<evidence type="ECO:0000256" key="1">
    <source>
        <dbReference type="SAM" id="MobiDB-lite"/>
    </source>
</evidence>
<evidence type="ECO:0000256" key="2">
    <source>
        <dbReference type="SAM" id="Phobius"/>
    </source>
</evidence>
<dbReference type="RefSeq" id="WP_271175211.1">
    <property type="nucleotide sequence ID" value="NZ_BAAAJO010000001.1"/>
</dbReference>
<organism evidence="3 4">
    <name type="scientific">Leifsonia poae</name>
    <dbReference type="NCBI Taxonomy" id="110933"/>
    <lineage>
        <taxon>Bacteria</taxon>
        <taxon>Bacillati</taxon>
        <taxon>Actinomycetota</taxon>
        <taxon>Actinomycetes</taxon>
        <taxon>Micrococcales</taxon>
        <taxon>Microbacteriaceae</taxon>
        <taxon>Leifsonia</taxon>
    </lineage>
</organism>
<protein>
    <recommendedName>
        <fullName evidence="5">DUF4245 domain-containing protein</fullName>
    </recommendedName>
</protein>
<evidence type="ECO:0000313" key="3">
    <source>
        <dbReference type="EMBL" id="GLJ74500.1"/>
    </source>
</evidence>
<keyword evidence="4" id="KW-1185">Reference proteome</keyword>
<keyword evidence="2" id="KW-0472">Membrane</keyword>
<dbReference type="Proteomes" id="UP001142372">
    <property type="component" value="Unassembled WGS sequence"/>
</dbReference>
<dbReference type="EMBL" id="BSEN01000001">
    <property type="protein sequence ID" value="GLJ74500.1"/>
    <property type="molecule type" value="Genomic_DNA"/>
</dbReference>
<dbReference type="AlphaFoldDB" id="A0A9W6H6E1"/>
<gene>
    <name evidence="3" type="ORF">GCM10017584_00730</name>
</gene>
<proteinExistence type="predicted"/>
<feature type="region of interest" description="Disordered" evidence="1">
    <location>
        <begin position="1"/>
        <end position="34"/>
    </location>
</feature>
<accession>A0A9W6H6E1</accession>
<evidence type="ECO:0000313" key="4">
    <source>
        <dbReference type="Proteomes" id="UP001142372"/>
    </source>
</evidence>